<dbReference type="RefSeq" id="WP_290312779.1">
    <property type="nucleotide sequence ID" value="NZ_JAUFQC010000025.1"/>
</dbReference>
<proteinExistence type="predicted"/>
<dbReference type="Proteomes" id="UP001238540">
    <property type="component" value="Unassembled WGS sequence"/>
</dbReference>
<dbReference type="InterPro" id="IPR008921">
    <property type="entry name" value="DNA_pol3_clamp-load_cplx_C"/>
</dbReference>
<sequence>MWPSKRPHYSAALDRLSTARIMQLIQLIAQAEVVSKTQYETSAWPLLHQLSVEMCLPQVKLEKAQNRSERLTLLTRQAILSHSLSFSKYAI</sequence>
<dbReference type="InterPro" id="IPR032780">
    <property type="entry name" value="DNA_pol3_delt_C"/>
</dbReference>
<feature type="domain" description="DNA polymerase III subunit delta C-terminal" evidence="1">
    <location>
        <begin position="2"/>
        <end position="56"/>
    </location>
</feature>
<comment type="caution">
    <text evidence="2">The sequence shown here is derived from an EMBL/GenBank/DDBJ whole genome shotgun (WGS) entry which is preliminary data.</text>
</comment>
<dbReference type="EMBL" id="JAUFQC010000025">
    <property type="protein sequence ID" value="MDN3611240.1"/>
    <property type="molecule type" value="Genomic_DNA"/>
</dbReference>
<evidence type="ECO:0000313" key="3">
    <source>
        <dbReference type="Proteomes" id="UP001238540"/>
    </source>
</evidence>
<gene>
    <name evidence="2" type="ORF">QWZ16_16655</name>
</gene>
<accession>A0ABT8BYW6</accession>
<dbReference type="Gene3D" id="1.20.272.10">
    <property type="match status" value="1"/>
</dbReference>
<dbReference type="Pfam" id="PF14840">
    <property type="entry name" value="DNA_pol3_delt_C"/>
    <property type="match status" value="1"/>
</dbReference>
<evidence type="ECO:0000259" key="1">
    <source>
        <dbReference type="Pfam" id="PF14840"/>
    </source>
</evidence>
<protein>
    <recommendedName>
        <fullName evidence="1">DNA polymerase III subunit delta C-terminal domain-containing protein</fullName>
    </recommendedName>
</protein>
<name>A0ABT8BYW6_9VIBR</name>
<dbReference type="SUPFAM" id="SSF48019">
    <property type="entry name" value="post-AAA+ oligomerization domain-like"/>
    <property type="match status" value="1"/>
</dbReference>
<evidence type="ECO:0000313" key="2">
    <source>
        <dbReference type="EMBL" id="MDN3611240.1"/>
    </source>
</evidence>
<keyword evidence="3" id="KW-1185">Reference proteome</keyword>
<organism evidence="2 3">
    <name type="scientific">Vibrio ostreicida</name>
    <dbReference type="NCBI Taxonomy" id="526588"/>
    <lineage>
        <taxon>Bacteria</taxon>
        <taxon>Pseudomonadati</taxon>
        <taxon>Pseudomonadota</taxon>
        <taxon>Gammaproteobacteria</taxon>
        <taxon>Vibrionales</taxon>
        <taxon>Vibrionaceae</taxon>
        <taxon>Vibrio</taxon>
    </lineage>
</organism>
<reference evidence="3" key="1">
    <citation type="journal article" date="2019" name="Int. J. Syst. Evol. Microbiol.">
        <title>The Global Catalogue of Microorganisms (GCM) 10K type strain sequencing project: providing services to taxonomists for standard genome sequencing and annotation.</title>
        <authorList>
            <consortium name="The Broad Institute Genomics Platform"/>
            <consortium name="The Broad Institute Genome Sequencing Center for Infectious Disease"/>
            <person name="Wu L."/>
            <person name="Ma J."/>
        </authorList>
    </citation>
    <scope>NUCLEOTIDE SEQUENCE [LARGE SCALE GENOMIC DNA]</scope>
    <source>
        <strain evidence="3">CECT 7398</strain>
    </source>
</reference>